<dbReference type="SMART" id="SM00184">
    <property type="entry name" value="RING"/>
    <property type="match status" value="1"/>
</dbReference>
<feature type="domain" description="RING-type" evidence="5">
    <location>
        <begin position="49"/>
        <end position="90"/>
    </location>
</feature>
<keyword evidence="1 3" id="KW-0863">Zinc-finger</keyword>
<dbReference type="GO" id="GO:0003677">
    <property type="term" value="F:DNA binding"/>
    <property type="evidence" value="ECO:0007669"/>
    <property type="project" value="InterPro"/>
</dbReference>
<keyword evidence="2" id="KW-0862">Zinc</keyword>
<dbReference type="EMBL" id="AZBU02000011">
    <property type="protein sequence ID" value="TKR61564.1"/>
    <property type="molecule type" value="Genomic_DNA"/>
</dbReference>
<keyword evidence="1 3" id="KW-0479">Metal-binding</keyword>
<dbReference type="EMBL" id="AZBU02000011">
    <property type="protein sequence ID" value="TKR61562.1"/>
    <property type="molecule type" value="Genomic_DNA"/>
</dbReference>
<dbReference type="PROSITE" id="PS50089">
    <property type="entry name" value="ZF_RING_2"/>
    <property type="match status" value="1"/>
</dbReference>
<reference evidence="7" key="3">
    <citation type="journal article" date="2019" name="G3 (Bethesda)">
        <title>Hybrid Assembly of the Genome of the Entomopathogenic Nematode Steinernema carpocapsae Identifies the X-Chromosome.</title>
        <authorList>
            <person name="Serra L."/>
            <person name="Macchietto M."/>
            <person name="Macias-Munoz A."/>
            <person name="McGill C.J."/>
            <person name="Rodriguez I.M."/>
            <person name="Rodriguez B."/>
            <person name="Murad R."/>
            <person name="Mortazavi A."/>
        </authorList>
    </citation>
    <scope>NUCLEOTIDE SEQUENCE</scope>
    <source>
        <strain evidence="7">ALL</strain>
    </source>
</reference>
<feature type="region of interest" description="Disordered" evidence="4">
    <location>
        <begin position="158"/>
        <end position="227"/>
    </location>
</feature>
<evidence type="ECO:0000313" key="8">
    <source>
        <dbReference type="Proteomes" id="UP000298663"/>
    </source>
</evidence>
<organism evidence="7 8">
    <name type="scientific">Steinernema carpocapsae</name>
    <name type="common">Entomopathogenic nematode</name>
    <dbReference type="NCBI Taxonomy" id="34508"/>
    <lineage>
        <taxon>Eukaryota</taxon>
        <taxon>Metazoa</taxon>
        <taxon>Ecdysozoa</taxon>
        <taxon>Nematoda</taxon>
        <taxon>Chromadorea</taxon>
        <taxon>Rhabditida</taxon>
        <taxon>Tylenchina</taxon>
        <taxon>Panagrolaimomorpha</taxon>
        <taxon>Strongyloidoidea</taxon>
        <taxon>Steinernematidae</taxon>
        <taxon>Steinernema</taxon>
    </lineage>
</organism>
<dbReference type="InterPro" id="IPR001841">
    <property type="entry name" value="Znf_RING"/>
</dbReference>
<dbReference type="OrthoDB" id="654191at2759"/>
<evidence type="ECO:0000256" key="1">
    <source>
        <dbReference type="ARBA" id="ARBA00022771"/>
    </source>
</evidence>
<dbReference type="SUPFAM" id="SSF57850">
    <property type="entry name" value="RING/U-box"/>
    <property type="match status" value="1"/>
</dbReference>
<reference evidence="7 8" key="2">
    <citation type="journal article" date="2015" name="Genome Biol.">
        <title>Comparative genomics of Steinernema reveals deeply conserved gene regulatory networks.</title>
        <authorList>
            <person name="Dillman A.R."/>
            <person name="Macchietto M."/>
            <person name="Porter C.F."/>
            <person name="Rogers A."/>
            <person name="Williams B."/>
            <person name="Antoshechkin I."/>
            <person name="Lee M.M."/>
            <person name="Goodwin Z."/>
            <person name="Lu X."/>
            <person name="Lewis E.E."/>
            <person name="Goodrich-Blair H."/>
            <person name="Stock S.P."/>
            <person name="Adams B.J."/>
            <person name="Sternberg P.W."/>
            <person name="Mortazavi A."/>
        </authorList>
    </citation>
    <scope>NUCLEOTIDE SEQUENCE [LARGE SCALE GENOMIC DNA]</scope>
    <source>
        <strain evidence="7 8">ALL</strain>
    </source>
</reference>
<evidence type="ECO:0000313" key="6">
    <source>
        <dbReference type="EMBL" id="TKR61562.1"/>
    </source>
</evidence>
<dbReference type="STRING" id="34508.A0A4U5LZ12"/>
<comment type="caution">
    <text evidence="7">The sequence shown here is derived from an EMBL/GenBank/DDBJ whole genome shotgun (WGS) entry which is preliminary data.</text>
</comment>
<dbReference type="InterPro" id="IPR013083">
    <property type="entry name" value="Znf_RING/FYVE/PHD"/>
</dbReference>
<gene>
    <name evidence="6" type="ORF">L596_028656</name>
    <name evidence="7" type="ORF">L596_028658</name>
</gene>
<dbReference type="GO" id="GO:0008270">
    <property type="term" value="F:zinc ion binding"/>
    <property type="evidence" value="ECO:0007669"/>
    <property type="project" value="UniProtKB-KW"/>
</dbReference>
<reference evidence="7" key="1">
    <citation type="submission" date="2013-11" db="EMBL/GenBank/DDBJ databases">
        <authorList>
            <person name="Sternberg P."/>
            <person name="Dillman A."/>
            <person name="Macchietto M."/>
        </authorList>
    </citation>
    <scope>NUCLEOTIDE SEQUENCE</scope>
    <source>
        <strain evidence="7">ALL</strain>
    </source>
</reference>
<sequence length="326" mass="35905">MLGVHSRPRPTALFACGCSLSSSTCRHNQNRSRSQGDTSFSIPANSLRCSICIELANDPIQTTCGHIICRECHAQYLHRSPHPDRCPTCRTTYLGTIPVSFALKSVIDQCRRQQDNARNSSDENNIINALDELRVSPAATPFIIASPSRREFASVNHGGLNETLGTNASQEPHVLPDNPASIRTPPSSPTRPTIASNRQINDASAPQPPRLSPPTLTPPPSRQSTPAPSVQEFALNFNIRNQPLTDVPGITEQLAQNFRLYRSPCGKEIKNARMLLGYYLDDMGQNTARFVASLRSDFHLPEENAEECGEAISQFSNRFVASNFLR</sequence>
<feature type="compositionally biased region" description="Low complexity" evidence="4">
    <location>
        <begin position="179"/>
        <end position="196"/>
    </location>
</feature>
<dbReference type="Pfam" id="PF13920">
    <property type="entry name" value="zf-C3HC4_3"/>
    <property type="match status" value="1"/>
</dbReference>
<dbReference type="AlphaFoldDB" id="A0A4U5LZ12"/>
<dbReference type="PANTHER" id="PTHR23327:SF42">
    <property type="entry name" value="LON PEPTIDASE N-TERMINAL DOMAIN AND RING FINGER PROTEIN C14F5.10C"/>
    <property type="match status" value="1"/>
</dbReference>
<dbReference type="InterPro" id="IPR036617">
    <property type="entry name" value="BAF_sf"/>
</dbReference>
<dbReference type="PANTHER" id="PTHR23327">
    <property type="entry name" value="RING FINGER PROTEIN 127"/>
    <property type="match status" value="1"/>
</dbReference>
<evidence type="ECO:0000256" key="3">
    <source>
        <dbReference type="PROSITE-ProRule" id="PRU00175"/>
    </source>
</evidence>
<evidence type="ECO:0000313" key="7">
    <source>
        <dbReference type="EMBL" id="TKR61564.1"/>
    </source>
</evidence>
<dbReference type="GO" id="GO:0061630">
    <property type="term" value="F:ubiquitin protein ligase activity"/>
    <property type="evidence" value="ECO:0007669"/>
    <property type="project" value="TreeGrafter"/>
</dbReference>
<evidence type="ECO:0000256" key="4">
    <source>
        <dbReference type="SAM" id="MobiDB-lite"/>
    </source>
</evidence>
<dbReference type="Gene3D" id="1.10.150.40">
    <property type="entry name" value="Barrier-to-autointegration factor, BAF"/>
    <property type="match status" value="1"/>
</dbReference>
<name>A0A4U5LZ12_STECR</name>
<protein>
    <recommendedName>
        <fullName evidence="5">RING-type domain-containing protein</fullName>
    </recommendedName>
</protein>
<keyword evidence="8" id="KW-1185">Reference proteome</keyword>
<feature type="compositionally biased region" description="Pro residues" evidence="4">
    <location>
        <begin position="206"/>
        <end position="221"/>
    </location>
</feature>
<evidence type="ECO:0000259" key="5">
    <source>
        <dbReference type="PROSITE" id="PS50089"/>
    </source>
</evidence>
<accession>A0A4U5LZ12</accession>
<dbReference type="Gene3D" id="3.30.40.10">
    <property type="entry name" value="Zinc/RING finger domain, C3HC4 (zinc finger)"/>
    <property type="match status" value="1"/>
</dbReference>
<evidence type="ECO:0000256" key="2">
    <source>
        <dbReference type="ARBA" id="ARBA00022833"/>
    </source>
</evidence>
<proteinExistence type="predicted"/>
<dbReference type="Proteomes" id="UP000298663">
    <property type="component" value="Unassembled WGS sequence"/>
</dbReference>